<evidence type="ECO:0000313" key="1">
    <source>
        <dbReference type="EMBL" id="KMZ77201.1"/>
    </source>
</evidence>
<organism evidence="1 2">
    <name type="scientific">Plasmodium vivax India VII</name>
    <dbReference type="NCBI Taxonomy" id="1077284"/>
    <lineage>
        <taxon>Eukaryota</taxon>
        <taxon>Sar</taxon>
        <taxon>Alveolata</taxon>
        <taxon>Apicomplexa</taxon>
        <taxon>Aconoidasida</taxon>
        <taxon>Haemosporida</taxon>
        <taxon>Plasmodiidae</taxon>
        <taxon>Plasmodium</taxon>
        <taxon>Plasmodium (Plasmodium)</taxon>
    </lineage>
</organism>
<reference evidence="1 2" key="1">
    <citation type="submission" date="2011-08" db="EMBL/GenBank/DDBJ databases">
        <title>The Genome Sequence of Plasmodium vivax India VII.</title>
        <authorList>
            <consortium name="The Broad Institute Genome Sequencing Platform"/>
            <consortium name="The Broad Institute Genome Sequencing Center for Infectious Disease"/>
            <person name="Neafsey D."/>
            <person name="Carlton J."/>
            <person name="Barnwell J."/>
            <person name="Collins W."/>
            <person name="Escalante A."/>
            <person name="Mullikin J."/>
            <person name="Saul A."/>
            <person name="Guigo R."/>
            <person name="Camara F."/>
            <person name="Young S.K."/>
            <person name="Zeng Q."/>
            <person name="Gargeya S."/>
            <person name="Fitzgerald M."/>
            <person name="Haas B."/>
            <person name="Abouelleil A."/>
            <person name="Alvarado L."/>
            <person name="Arachchi H.M."/>
            <person name="Berlin A."/>
            <person name="Brown A."/>
            <person name="Chapman S.B."/>
            <person name="Chen Z."/>
            <person name="Dunbar C."/>
            <person name="Freedman E."/>
            <person name="Gearin G."/>
            <person name="Gellesch M."/>
            <person name="Goldberg J."/>
            <person name="Griggs A."/>
            <person name="Gujja S."/>
            <person name="Heiman D."/>
            <person name="Howarth C."/>
            <person name="Larson L."/>
            <person name="Lui A."/>
            <person name="MacDonald P.J.P."/>
            <person name="Montmayeur A."/>
            <person name="Murphy C."/>
            <person name="Neiman D."/>
            <person name="Pearson M."/>
            <person name="Priest M."/>
            <person name="Roberts A."/>
            <person name="Saif S."/>
            <person name="Shea T."/>
            <person name="Shenoy N."/>
            <person name="Sisk P."/>
            <person name="Stolte C."/>
            <person name="Sykes S."/>
            <person name="Wortman J."/>
            <person name="Nusbaum C."/>
            <person name="Birren B."/>
        </authorList>
    </citation>
    <scope>NUCLEOTIDE SEQUENCE [LARGE SCALE GENOMIC DNA]</scope>
    <source>
        <strain evidence="1 2">India VII</strain>
    </source>
</reference>
<evidence type="ECO:0000313" key="2">
    <source>
        <dbReference type="Proteomes" id="UP000053562"/>
    </source>
</evidence>
<sequence length="323" mass="37177">MSENIGDIEEWKNKYSFLNEIWDVYDKFDKNTEGDDHVNLYTGVCQTIISKYGKDKEKYENFCKQLVRNLGCYPGNNNFFNPNSSKCQILYYWIYNSVKKYNIPGDVIKECFNDYISFMGSVKVKANCNYNSYDELYKEPMSLILLDIFDSSMESIRNVLLNSNEPTKKLYQNYVCECVKTYKDVYRKYCPNSDSTDIKGYNTCFRLSTLKQIYEHYLFNLESLKNKIPSLDADENDYSNKCILPAKKLEPVTLSGVREENFPHLTEALGRNTDRSLPSREVVDGNKGSHVSSTVSTTLGTVAGASSILALLYKVNTKLHLNV</sequence>
<dbReference type="Proteomes" id="UP000053562">
    <property type="component" value="Unassembled WGS sequence"/>
</dbReference>
<protein>
    <submittedName>
        <fullName evidence="1">Uncharacterized protein</fullName>
    </submittedName>
</protein>
<gene>
    <name evidence="1" type="ORF">PVIIG_06117</name>
</gene>
<dbReference type="AlphaFoldDB" id="A0A0J9S337"/>
<proteinExistence type="predicted"/>
<accession>A0A0J9S337</accession>
<dbReference type="EMBL" id="KQ234463">
    <property type="protein sequence ID" value="KMZ77201.1"/>
    <property type="molecule type" value="Genomic_DNA"/>
</dbReference>
<name>A0A0J9S337_PLAVI</name>